<feature type="domain" description="Sigma-54 factor interaction" evidence="6">
    <location>
        <begin position="157"/>
        <end position="385"/>
    </location>
</feature>
<dbReference type="InterPro" id="IPR035965">
    <property type="entry name" value="PAS-like_dom_sf"/>
</dbReference>
<keyword evidence="9" id="KW-1185">Reference proteome</keyword>
<dbReference type="SUPFAM" id="SSF46689">
    <property type="entry name" value="Homeodomain-like"/>
    <property type="match status" value="1"/>
</dbReference>
<dbReference type="PROSITE" id="PS00688">
    <property type="entry name" value="SIGMA54_INTERACT_3"/>
    <property type="match status" value="1"/>
</dbReference>
<dbReference type="InterPro" id="IPR025944">
    <property type="entry name" value="Sigma_54_int_dom_CS"/>
</dbReference>
<evidence type="ECO:0000256" key="2">
    <source>
        <dbReference type="ARBA" id="ARBA00022840"/>
    </source>
</evidence>
<dbReference type="Pfam" id="PF25601">
    <property type="entry name" value="AAA_lid_14"/>
    <property type="match status" value="1"/>
</dbReference>
<evidence type="ECO:0000256" key="1">
    <source>
        <dbReference type="ARBA" id="ARBA00022741"/>
    </source>
</evidence>
<dbReference type="PANTHER" id="PTHR32071">
    <property type="entry name" value="TRANSCRIPTIONAL REGULATORY PROTEIN"/>
    <property type="match status" value="1"/>
</dbReference>
<dbReference type="CDD" id="cd00009">
    <property type="entry name" value="AAA"/>
    <property type="match status" value="1"/>
</dbReference>
<dbReference type="InterPro" id="IPR027417">
    <property type="entry name" value="P-loop_NTPase"/>
</dbReference>
<dbReference type="PROSITE" id="PS50112">
    <property type="entry name" value="PAS"/>
    <property type="match status" value="1"/>
</dbReference>
<keyword evidence="5" id="KW-0804">Transcription</keyword>
<dbReference type="InterPro" id="IPR000014">
    <property type="entry name" value="PAS"/>
</dbReference>
<dbReference type="InterPro" id="IPR058031">
    <property type="entry name" value="AAA_lid_NorR"/>
</dbReference>
<keyword evidence="4" id="KW-0238">DNA-binding</keyword>
<dbReference type="InterPro" id="IPR013656">
    <property type="entry name" value="PAS_4"/>
</dbReference>
<dbReference type="InterPro" id="IPR002197">
    <property type="entry name" value="HTH_Fis"/>
</dbReference>
<accession>A0A292YCW0</accession>
<dbReference type="InterPro" id="IPR002078">
    <property type="entry name" value="Sigma_54_int"/>
</dbReference>
<dbReference type="FunFam" id="3.40.50.300:FF:000006">
    <property type="entry name" value="DNA-binding transcriptional regulator NtrC"/>
    <property type="match status" value="1"/>
</dbReference>
<dbReference type="Gene3D" id="1.10.10.60">
    <property type="entry name" value="Homeodomain-like"/>
    <property type="match status" value="1"/>
</dbReference>
<name>A0A292YCW0_9BACL</name>
<sequence>MEASAANTLEMLHAILGSIDEGIHAVNRDGITVFYNEVAGKLDGLVPEEVIGKHVLDVFPSLGPDTSTLLQVLATGKPVDHVKQTYTNVHGKAVHTVNSTMPIFSRGQLIGALEVAKDLTQVKELAEKLIDLQASLISQRKAKPRQKLEARYTFDDIITCNPRMIELKELAARASSTDSSVLVCGETGTGKELFVQSIHNFSLRRNRPFIAQNCAAMPASLLEGLLFGTVKGSFTGAENRPGLFELADGGTLFLDEINSMPLELQVKLLRVLQEGYVRRIGDTKVTPVNVRVLAATNSDPLEAIQKGLLRADLYYRLNVVSLHLPRLAERKEDIRLLTRHFLELYNERFHKRVDRLTPEVERCFQLYHWPGNVRELQHAIESAMNLVREDTIGIELIPPQIAQEAGVQRKHAAGSDGSGNSTAKGLGVLEEFEASGLSLREYLDRVERTIIERWLERTKGNVVQAAKRLGMPRQTLQYRVGRGRNKE</sequence>
<dbReference type="EMBL" id="BDUF01000023">
    <property type="protein sequence ID" value="GAX89552.1"/>
    <property type="molecule type" value="Genomic_DNA"/>
</dbReference>
<dbReference type="SUPFAM" id="SSF52540">
    <property type="entry name" value="P-loop containing nucleoside triphosphate hydrolases"/>
    <property type="match status" value="1"/>
</dbReference>
<dbReference type="SUPFAM" id="SSF55785">
    <property type="entry name" value="PYP-like sensor domain (PAS domain)"/>
    <property type="match status" value="1"/>
</dbReference>
<dbReference type="InterPro" id="IPR025943">
    <property type="entry name" value="Sigma_54_int_dom_ATP-bd_2"/>
</dbReference>
<dbReference type="PRINTS" id="PR01590">
    <property type="entry name" value="HTHFIS"/>
</dbReference>
<dbReference type="GO" id="GO:0006355">
    <property type="term" value="P:regulation of DNA-templated transcription"/>
    <property type="evidence" value="ECO:0007669"/>
    <property type="project" value="InterPro"/>
</dbReference>
<gene>
    <name evidence="8" type="ORF">EFBL_1176</name>
</gene>
<dbReference type="PROSITE" id="PS50045">
    <property type="entry name" value="SIGMA54_INTERACT_4"/>
    <property type="match status" value="1"/>
</dbReference>
<dbReference type="InterPro" id="IPR003593">
    <property type="entry name" value="AAA+_ATPase"/>
</dbReference>
<keyword evidence="1" id="KW-0547">Nucleotide-binding</keyword>
<dbReference type="NCBIfam" id="TIGR00229">
    <property type="entry name" value="sensory_box"/>
    <property type="match status" value="1"/>
</dbReference>
<evidence type="ECO:0000313" key="8">
    <source>
        <dbReference type="EMBL" id="GAX89552.1"/>
    </source>
</evidence>
<organism evidence="8 9">
    <name type="scientific">Effusibacillus lacus</name>
    <dbReference type="NCBI Taxonomy" id="1348429"/>
    <lineage>
        <taxon>Bacteria</taxon>
        <taxon>Bacillati</taxon>
        <taxon>Bacillota</taxon>
        <taxon>Bacilli</taxon>
        <taxon>Bacillales</taxon>
        <taxon>Alicyclobacillaceae</taxon>
        <taxon>Effusibacillus</taxon>
    </lineage>
</organism>
<reference evidence="9" key="1">
    <citation type="submission" date="2017-07" db="EMBL/GenBank/DDBJ databases">
        <title>Draft genome sequence of Effusibacillus lacus strain skLN1.</title>
        <authorList>
            <person name="Watanabe M."/>
            <person name="Kojima H."/>
            <person name="Fukui M."/>
        </authorList>
    </citation>
    <scope>NUCLEOTIDE SEQUENCE [LARGE SCALE GENOMIC DNA]</scope>
    <source>
        <strain evidence="9">skLN1</strain>
    </source>
</reference>
<dbReference type="Gene3D" id="3.40.50.300">
    <property type="entry name" value="P-loop containing nucleotide triphosphate hydrolases"/>
    <property type="match status" value="1"/>
</dbReference>
<dbReference type="PANTHER" id="PTHR32071:SF74">
    <property type="entry name" value="TRANSCRIPTIONAL ACTIVATOR ROCR"/>
    <property type="match status" value="1"/>
</dbReference>
<feature type="domain" description="PAS" evidence="7">
    <location>
        <begin position="8"/>
        <end position="65"/>
    </location>
</feature>
<evidence type="ECO:0000259" key="7">
    <source>
        <dbReference type="PROSITE" id="PS50112"/>
    </source>
</evidence>
<dbReference type="InterPro" id="IPR009057">
    <property type="entry name" value="Homeodomain-like_sf"/>
</dbReference>
<keyword evidence="2" id="KW-0067">ATP-binding</keyword>
<dbReference type="Proteomes" id="UP000217785">
    <property type="component" value="Unassembled WGS sequence"/>
</dbReference>
<evidence type="ECO:0000313" key="9">
    <source>
        <dbReference type="Proteomes" id="UP000217785"/>
    </source>
</evidence>
<comment type="caution">
    <text evidence="8">The sequence shown here is derived from an EMBL/GenBank/DDBJ whole genome shotgun (WGS) entry which is preliminary data.</text>
</comment>
<evidence type="ECO:0000256" key="5">
    <source>
        <dbReference type="ARBA" id="ARBA00023163"/>
    </source>
</evidence>
<dbReference type="PROSITE" id="PS00676">
    <property type="entry name" value="SIGMA54_INTERACT_2"/>
    <property type="match status" value="1"/>
</dbReference>
<dbReference type="SMART" id="SM00382">
    <property type="entry name" value="AAA"/>
    <property type="match status" value="1"/>
</dbReference>
<evidence type="ECO:0000256" key="3">
    <source>
        <dbReference type="ARBA" id="ARBA00023015"/>
    </source>
</evidence>
<dbReference type="Pfam" id="PF02954">
    <property type="entry name" value="HTH_8"/>
    <property type="match status" value="1"/>
</dbReference>
<dbReference type="GO" id="GO:0005524">
    <property type="term" value="F:ATP binding"/>
    <property type="evidence" value="ECO:0007669"/>
    <property type="project" value="UniProtKB-KW"/>
</dbReference>
<evidence type="ECO:0000256" key="4">
    <source>
        <dbReference type="ARBA" id="ARBA00023125"/>
    </source>
</evidence>
<protein>
    <submittedName>
        <fullName evidence="8">Sigma-54-dependent Fis family transcriptional regulator</fullName>
    </submittedName>
</protein>
<dbReference type="CDD" id="cd00130">
    <property type="entry name" value="PAS"/>
    <property type="match status" value="1"/>
</dbReference>
<dbReference type="Pfam" id="PF00158">
    <property type="entry name" value="Sigma54_activat"/>
    <property type="match status" value="1"/>
</dbReference>
<dbReference type="Pfam" id="PF08448">
    <property type="entry name" value="PAS_4"/>
    <property type="match status" value="1"/>
</dbReference>
<dbReference type="GO" id="GO:0043565">
    <property type="term" value="F:sequence-specific DNA binding"/>
    <property type="evidence" value="ECO:0007669"/>
    <property type="project" value="InterPro"/>
</dbReference>
<keyword evidence="3" id="KW-0805">Transcription regulation</keyword>
<proteinExistence type="predicted"/>
<dbReference type="SMART" id="SM00091">
    <property type="entry name" value="PAS"/>
    <property type="match status" value="1"/>
</dbReference>
<dbReference type="InterPro" id="IPR025662">
    <property type="entry name" value="Sigma_54_int_dom_ATP-bd_1"/>
</dbReference>
<evidence type="ECO:0000259" key="6">
    <source>
        <dbReference type="PROSITE" id="PS50045"/>
    </source>
</evidence>
<dbReference type="Gene3D" id="3.30.450.20">
    <property type="entry name" value="PAS domain"/>
    <property type="match status" value="1"/>
</dbReference>
<dbReference type="PROSITE" id="PS00675">
    <property type="entry name" value="SIGMA54_INTERACT_1"/>
    <property type="match status" value="1"/>
</dbReference>
<dbReference type="Gene3D" id="1.10.8.60">
    <property type="match status" value="1"/>
</dbReference>
<dbReference type="AlphaFoldDB" id="A0A292YCW0"/>